<reference evidence="1 2" key="1">
    <citation type="submission" date="2019-03" db="EMBL/GenBank/DDBJ databases">
        <title>Subsurface microbial communities from deep shales in Ohio and West Virginia, USA.</title>
        <authorList>
            <person name="Wrighton K."/>
        </authorList>
    </citation>
    <scope>NUCLEOTIDE SEQUENCE [LARGE SCALE GENOMIC DNA]</scope>
    <source>
        <strain evidence="1 2">MSL 6dP</strain>
    </source>
</reference>
<keyword evidence="2" id="KW-1185">Reference proteome</keyword>
<organism evidence="1 2">
    <name type="scientific">Orenia marismortui</name>
    <dbReference type="NCBI Taxonomy" id="46469"/>
    <lineage>
        <taxon>Bacteria</taxon>
        <taxon>Bacillati</taxon>
        <taxon>Bacillota</taxon>
        <taxon>Clostridia</taxon>
        <taxon>Halanaerobiales</taxon>
        <taxon>Halobacteroidaceae</taxon>
        <taxon>Orenia</taxon>
    </lineage>
</organism>
<dbReference type="CDD" id="cd07516">
    <property type="entry name" value="HAD_Pase"/>
    <property type="match status" value="1"/>
</dbReference>
<dbReference type="PANTHER" id="PTHR10000:SF8">
    <property type="entry name" value="HAD SUPERFAMILY HYDROLASE-LIKE, TYPE 3"/>
    <property type="match status" value="1"/>
</dbReference>
<dbReference type="STRING" id="926561.GCA_000379025_02753"/>
<dbReference type="GO" id="GO:0000287">
    <property type="term" value="F:magnesium ion binding"/>
    <property type="evidence" value="ECO:0007669"/>
    <property type="project" value="TreeGrafter"/>
</dbReference>
<dbReference type="GO" id="GO:0005829">
    <property type="term" value="C:cytosol"/>
    <property type="evidence" value="ECO:0007669"/>
    <property type="project" value="TreeGrafter"/>
</dbReference>
<evidence type="ECO:0000313" key="2">
    <source>
        <dbReference type="Proteomes" id="UP000295832"/>
    </source>
</evidence>
<dbReference type="EMBL" id="SOEG01000023">
    <property type="protein sequence ID" value="TDX48960.1"/>
    <property type="molecule type" value="Genomic_DNA"/>
</dbReference>
<dbReference type="RefSeq" id="WP_166667968.1">
    <property type="nucleotide sequence ID" value="NZ_SOEG01000023.1"/>
</dbReference>
<dbReference type="InterPro" id="IPR000150">
    <property type="entry name" value="Cof"/>
</dbReference>
<dbReference type="SFLD" id="SFLDG01144">
    <property type="entry name" value="C2.B.4:_PGP_Like"/>
    <property type="match status" value="1"/>
</dbReference>
<dbReference type="PROSITE" id="PS01229">
    <property type="entry name" value="COF_2"/>
    <property type="match status" value="1"/>
</dbReference>
<dbReference type="InterPro" id="IPR036412">
    <property type="entry name" value="HAD-like_sf"/>
</dbReference>
<dbReference type="NCBIfam" id="TIGR01484">
    <property type="entry name" value="HAD-SF-IIB"/>
    <property type="match status" value="1"/>
</dbReference>
<sequence>MFNNKIELILLDMDGTLLNSQSKVSSRNKKVLKRLIAEGYKVAIATGRNYHEARKAVEDIAGLAYITNNGGYVVDFNGDVIFDKNISREDVISLLRTIEEYPSLNYALAAPEEIYMKSKLQFIKMFLSNKRVFKGKLNILQRFALIKRLIRLFKSRKESDNIYELIENNSLAVQKIDVMGRIDEMKALKNRIIEEFGDKIKLSSSSKENLEINPLNISKGSGLRYLADELGISVKNSIAFGDGGNDLELFEIVGTSVAMSNSEFSELKEKADIIAESNDDDGVAKVLIELL</sequence>
<dbReference type="PANTHER" id="PTHR10000">
    <property type="entry name" value="PHOSPHOSERINE PHOSPHATASE"/>
    <property type="match status" value="1"/>
</dbReference>
<dbReference type="Gene3D" id="3.30.1240.10">
    <property type="match status" value="1"/>
</dbReference>
<dbReference type="AlphaFoldDB" id="A0A4R8GSN6"/>
<dbReference type="SFLD" id="SFLDG01140">
    <property type="entry name" value="C2.B:_Phosphomannomutase_and_P"/>
    <property type="match status" value="1"/>
</dbReference>
<dbReference type="SUPFAM" id="SSF56784">
    <property type="entry name" value="HAD-like"/>
    <property type="match status" value="1"/>
</dbReference>
<dbReference type="Pfam" id="PF08282">
    <property type="entry name" value="Hydrolase_3"/>
    <property type="match status" value="1"/>
</dbReference>
<gene>
    <name evidence="1" type="ORF">C7959_12325</name>
</gene>
<dbReference type="InterPro" id="IPR023214">
    <property type="entry name" value="HAD_sf"/>
</dbReference>
<protein>
    <recommendedName>
        <fullName evidence="3">Cof subfamily protein (Haloacid dehalogenase superfamily)/HAD superfamily hydrolase (TIGR01484 family)</fullName>
    </recommendedName>
</protein>
<dbReference type="GO" id="GO:0016791">
    <property type="term" value="F:phosphatase activity"/>
    <property type="evidence" value="ECO:0007669"/>
    <property type="project" value="UniProtKB-ARBA"/>
</dbReference>
<dbReference type="NCBIfam" id="TIGR00099">
    <property type="entry name" value="Cof-subfamily"/>
    <property type="match status" value="1"/>
</dbReference>
<dbReference type="PROSITE" id="PS01228">
    <property type="entry name" value="COF_1"/>
    <property type="match status" value="1"/>
</dbReference>
<evidence type="ECO:0000313" key="1">
    <source>
        <dbReference type="EMBL" id="TDX48960.1"/>
    </source>
</evidence>
<evidence type="ECO:0008006" key="3">
    <source>
        <dbReference type="Google" id="ProtNLM"/>
    </source>
</evidence>
<accession>A0A4R8GSN6</accession>
<proteinExistence type="predicted"/>
<name>A0A4R8GSN6_9FIRM</name>
<dbReference type="Proteomes" id="UP000295832">
    <property type="component" value="Unassembled WGS sequence"/>
</dbReference>
<dbReference type="InterPro" id="IPR006379">
    <property type="entry name" value="HAD-SF_hydro_IIB"/>
</dbReference>
<dbReference type="SFLD" id="SFLDS00003">
    <property type="entry name" value="Haloacid_Dehalogenase"/>
    <property type="match status" value="1"/>
</dbReference>
<comment type="caution">
    <text evidence="1">The sequence shown here is derived from an EMBL/GenBank/DDBJ whole genome shotgun (WGS) entry which is preliminary data.</text>
</comment>
<dbReference type="Gene3D" id="3.40.50.1000">
    <property type="entry name" value="HAD superfamily/HAD-like"/>
    <property type="match status" value="1"/>
</dbReference>